<feature type="compositionally biased region" description="Polar residues" evidence="6">
    <location>
        <begin position="581"/>
        <end position="590"/>
    </location>
</feature>
<protein>
    <recommendedName>
        <fullName evidence="8">SPX domain-containing protein</fullName>
    </recommendedName>
</protein>
<evidence type="ECO:0000256" key="1">
    <source>
        <dbReference type="ARBA" id="ARBA00004128"/>
    </source>
</evidence>
<proteinExistence type="predicted"/>
<evidence type="ECO:0000313" key="10">
    <source>
        <dbReference type="Proteomes" id="UP000014254"/>
    </source>
</evidence>
<evidence type="ECO:0000313" key="9">
    <source>
        <dbReference type="EMBL" id="EPB84244.1"/>
    </source>
</evidence>
<feature type="domain" description="SPX" evidence="8">
    <location>
        <begin position="1"/>
        <end position="142"/>
    </location>
</feature>
<dbReference type="OrthoDB" id="2232982at2759"/>
<reference evidence="10" key="1">
    <citation type="submission" date="2013-05" db="EMBL/GenBank/DDBJ databases">
        <title>The Genome sequence of Mucor circinelloides f. circinelloides 1006PhL.</title>
        <authorList>
            <consortium name="The Broad Institute Genomics Platform"/>
            <person name="Cuomo C."/>
            <person name="Earl A."/>
            <person name="Findley K."/>
            <person name="Lee S.C."/>
            <person name="Walker B."/>
            <person name="Young S."/>
            <person name="Zeng Q."/>
            <person name="Gargeya S."/>
            <person name="Fitzgerald M."/>
            <person name="Haas B."/>
            <person name="Abouelleil A."/>
            <person name="Allen A.W."/>
            <person name="Alvarado L."/>
            <person name="Arachchi H.M."/>
            <person name="Berlin A.M."/>
            <person name="Chapman S.B."/>
            <person name="Gainer-Dewar J."/>
            <person name="Goldberg J."/>
            <person name="Griggs A."/>
            <person name="Gujja S."/>
            <person name="Hansen M."/>
            <person name="Howarth C."/>
            <person name="Imamovic A."/>
            <person name="Ireland A."/>
            <person name="Larimer J."/>
            <person name="McCowan C."/>
            <person name="Murphy C."/>
            <person name="Pearson M."/>
            <person name="Poon T.W."/>
            <person name="Priest M."/>
            <person name="Roberts A."/>
            <person name="Saif S."/>
            <person name="Shea T."/>
            <person name="Sisk P."/>
            <person name="Sykes S."/>
            <person name="Wortman J."/>
            <person name="Nusbaum C."/>
            <person name="Birren B."/>
        </authorList>
    </citation>
    <scope>NUCLEOTIDE SEQUENCE [LARGE SCALE GENOMIC DNA]</scope>
    <source>
        <strain evidence="10">1006PhL</strain>
    </source>
</reference>
<dbReference type="Gene3D" id="3.20.100.30">
    <property type="entry name" value="VTC, catalytic tunnel domain"/>
    <property type="match status" value="1"/>
</dbReference>
<evidence type="ECO:0000256" key="4">
    <source>
        <dbReference type="ARBA" id="ARBA00022989"/>
    </source>
</evidence>
<keyword evidence="3 7" id="KW-0812">Transmembrane</keyword>
<dbReference type="STRING" id="1220926.S2J3N9"/>
<feature type="transmembrane region" description="Helical" evidence="7">
    <location>
        <begin position="738"/>
        <end position="758"/>
    </location>
</feature>
<evidence type="ECO:0000256" key="3">
    <source>
        <dbReference type="ARBA" id="ARBA00022692"/>
    </source>
</evidence>
<keyword evidence="4 7" id="KW-1133">Transmembrane helix</keyword>
<dbReference type="Pfam" id="PF09359">
    <property type="entry name" value="VTC"/>
    <property type="match status" value="1"/>
</dbReference>
<evidence type="ECO:0000256" key="6">
    <source>
        <dbReference type="SAM" id="MobiDB-lite"/>
    </source>
</evidence>
<keyword evidence="10" id="KW-1185">Reference proteome</keyword>
<dbReference type="InterPro" id="IPR003807">
    <property type="entry name" value="DUF202"/>
</dbReference>
<gene>
    <name evidence="9" type="ORF">HMPREF1544_09036</name>
</gene>
<dbReference type="PANTHER" id="PTHR46140:SF1">
    <property type="entry name" value="VACUOLAR TRANSPORTER CHAPERONE COMPLEX SUBUNIT 4-RELATED"/>
    <property type="match status" value="1"/>
</dbReference>
<dbReference type="Pfam" id="PF02656">
    <property type="entry name" value="DUF202"/>
    <property type="match status" value="1"/>
</dbReference>
<dbReference type="eggNOG" id="KOG4580">
    <property type="taxonomic scope" value="Eukaryota"/>
</dbReference>
<dbReference type="GO" id="GO:0006799">
    <property type="term" value="P:polyphosphate biosynthetic process"/>
    <property type="evidence" value="ECO:0007669"/>
    <property type="project" value="UniProtKB-ARBA"/>
</dbReference>
<feature type="transmembrane region" description="Helical" evidence="7">
    <location>
        <begin position="696"/>
        <end position="717"/>
    </location>
</feature>
<sequence length="779" mass="90295">MKFGNYLKEHMLSPWRLEYIQYDLLKMDLKNRQLDHEWNQQDEQAFIQLFSNEKNKVVQFIHNFSQQLASRIKYSEHLLQNARKNNDSTADFLNTLDDTLIEILFDIHDFSSFIRLNHVGFEKILKKHQKWTHIDHFSGETASEYHHNIASLEINHNHSFYKQVSALRYECRHDTYKASQLPRQPHDIPLIVPDRRSKKYWIHQDHISEVTAILCMYSYIIPKSSVSNDSAMSNLYFDNDYLDVYSDRVDEKENNQVVKCKRYGSFSNEPVYYFQDETHNSFYSGDVSSKSRFKIDKNDMNDFCQGKYRVPDIAKDAELNEKDAMKLDYDNPGALAKATQDGIHSRSLKPILQCNYNRLTFELPNNDDKLVITLDTDIEFHQQYSIQDFAAPSSQIESKSFPYAILEVKLSTSVKMDDPSLYWLNTFTQKSKLLHQVPKFSKYIQGAYQVFSDQDRFVSQDKKPSWLGFYQKGITASVQYQGLSRSRSLRPLLNGKKVRSIIPYINARSRASLYNPSSQKYHDSSVRSSQSNSEYISLSLNIASNDANLARSAIVVQNENPKIVLDMNEKTEMHSPALDNSAKSSSSFSRQGDWISNTDSNNSSTGNLILDQDGDPIVYKNQSRRQAFFYNKTSSKNDIENGVKVQKKPKNKNSKKSIKIEPKVFFANERTFISWLQFCALLLTVALNLLNFGDRISRVCGGVFLFISTLLALYALARFQYRAWQLRSPNQKGRFDDIYGPAVLCVLIVAALVINFWLRFRYLPDANDKNTYLQTNTTI</sequence>
<dbReference type="PANTHER" id="PTHR46140">
    <property type="entry name" value="VACUOLAR TRANSPORTER CHAPERONE 1-RELATED"/>
    <property type="match status" value="1"/>
</dbReference>
<dbReference type="InParanoid" id="S2J3N9"/>
<dbReference type="InterPro" id="IPR042267">
    <property type="entry name" value="VTC_sf"/>
</dbReference>
<dbReference type="GO" id="GO:0005774">
    <property type="term" value="C:vacuolar membrane"/>
    <property type="evidence" value="ECO:0007669"/>
    <property type="project" value="UniProtKB-SubCell"/>
</dbReference>
<dbReference type="PROSITE" id="PS51382">
    <property type="entry name" value="SPX"/>
    <property type="match status" value="1"/>
</dbReference>
<name>S2J3N9_MUCC1</name>
<evidence type="ECO:0000259" key="8">
    <source>
        <dbReference type="PROSITE" id="PS51382"/>
    </source>
</evidence>
<dbReference type="Proteomes" id="UP000014254">
    <property type="component" value="Unassembled WGS sequence"/>
</dbReference>
<evidence type="ECO:0000256" key="7">
    <source>
        <dbReference type="SAM" id="Phobius"/>
    </source>
</evidence>
<dbReference type="VEuPathDB" id="FungiDB:HMPREF1544_09036"/>
<dbReference type="EMBL" id="KE124045">
    <property type="protein sequence ID" value="EPB84244.1"/>
    <property type="molecule type" value="Genomic_DNA"/>
</dbReference>
<dbReference type="InterPro" id="IPR004331">
    <property type="entry name" value="SPX_dom"/>
</dbReference>
<organism evidence="9 10">
    <name type="scientific">Mucor circinelloides f. circinelloides (strain 1006PhL)</name>
    <name type="common">Mucormycosis agent</name>
    <name type="synonym">Calyptromyces circinelloides</name>
    <dbReference type="NCBI Taxonomy" id="1220926"/>
    <lineage>
        <taxon>Eukaryota</taxon>
        <taxon>Fungi</taxon>
        <taxon>Fungi incertae sedis</taxon>
        <taxon>Mucoromycota</taxon>
        <taxon>Mucoromycotina</taxon>
        <taxon>Mucoromycetes</taxon>
        <taxon>Mucorales</taxon>
        <taxon>Mucorineae</taxon>
        <taxon>Mucoraceae</taxon>
        <taxon>Mucor</taxon>
    </lineage>
</organism>
<feature type="transmembrane region" description="Helical" evidence="7">
    <location>
        <begin position="672"/>
        <end position="690"/>
    </location>
</feature>
<dbReference type="eggNOG" id="KOG1161">
    <property type="taxonomic scope" value="Eukaryota"/>
</dbReference>
<accession>S2J3N9</accession>
<dbReference type="InterPro" id="IPR051572">
    <property type="entry name" value="VTC_Complex_Subunit"/>
</dbReference>
<dbReference type="CDD" id="cd14480">
    <property type="entry name" value="SPX_VTC2_like"/>
    <property type="match status" value="1"/>
</dbReference>
<comment type="subcellular location">
    <subcellularLocation>
        <location evidence="1">Vacuole membrane</location>
        <topology evidence="1">Multi-pass membrane protein</topology>
    </subcellularLocation>
</comment>
<keyword evidence="2" id="KW-0926">Vacuole</keyword>
<dbReference type="AlphaFoldDB" id="S2J3N9"/>
<feature type="region of interest" description="Disordered" evidence="6">
    <location>
        <begin position="574"/>
        <end position="600"/>
    </location>
</feature>
<evidence type="ECO:0000256" key="2">
    <source>
        <dbReference type="ARBA" id="ARBA00022554"/>
    </source>
</evidence>
<evidence type="ECO:0000256" key="5">
    <source>
        <dbReference type="ARBA" id="ARBA00023136"/>
    </source>
</evidence>
<dbReference type="InterPro" id="IPR018966">
    <property type="entry name" value="VTC_domain"/>
</dbReference>
<keyword evidence="5 7" id="KW-0472">Membrane</keyword>